<keyword evidence="4 8" id="KW-1133">Transmembrane helix</keyword>
<evidence type="ECO:0000256" key="6">
    <source>
        <dbReference type="SAM" id="Coils"/>
    </source>
</evidence>
<organism evidence="10 11">
    <name type="scientific">Bifidobacterium bifidum</name>
    <dbReference type="NCBI Taxonomy" id="1681"/>
    <lineage>
        <taxon>Bacteria</taxon>
        <taxon>Bacillati</taxon>
        <taxon>Actinomycetota</taxon>
        <taxon>Actinomycetes</taxon>
        <taxon>Bifidobacteriales</taxon>
        <taxon>Bifidobacteriaceae</taxon>
        <taxon>Bifidobacterium</taxon>
    </lineage>
</organism>
<feature type="transmembrane region" description="Helical" evidence="8">
    <location>
        <begin position="1106"/>
        <end position="1126"/>
    </location>
</feature>
<evidence type="ECO:0000256" key="1">
    <source>
        <dbReference type="ARBA" id="ARBA00004651"/>
    </source>
</evidence>
<evidence type="ECO:0000256" key="3">
    <source>
        <dbReference type="ARBA" id="ARBA00022692"/>
    </source>
</evidence>
<dbReference type="GO" id="GO:0005886">
    <property type="term" value="C:plasma membrane"/>
    <property type="evidence" value="ECO:0007669"/>
    <property type="project" value="UniProtKB-SubCell"/>
</dbReference>
<evidence type="ECO:0000256" key="2">
    <source>
        <dbReference type="ARBA" id="ARBA00022475"/>
    </source>
</evidence>
<evidence type="ECO:0000256" key="7">
    <source>
        <dbReference type="SAM" id="MobiDB-lite"/>
    </source>
</evidence>
<feature type="domain" description="ABC3 transporter permease C-terminal" evidence="9">
    <location>
        <begin position="1018"/>
        <end position="1123"/>
    </location>
</feature>
<dbReference type="Proteomes" id="UP000070092">
    <property type="component" value="Unassembled WGS sequence"/>
</dbReference>
<comment type="subcellular location">
    <subcellularLocation>
        <location evidence="1">Cell membrane</location>
        <topology evidence="1">Multi-pass membrane protein</topology>
    </subcellularLocation>
</comment>
<evidence type="ECO:0000256" key="4">
    <source>
        <dbReference type="ARBA" id="ARBA00022989"/>
    </source>
</evidence>
<keyword evidence="3 8" id="KW-0812">Transmembrane</keyword>
<feature type="domain" description="ABC3 transporter permease C-terminal" evidence="9">
    <location>
        <begin position="618"/>
        <end position="726"/>
    </location>
</feature>
<dbReference type="EMBL" id="LRPO01000042">
    <property type="protein sequence ID" value="KWZ80688.1"/>
    <property type="molecule type" value="Genomic_DNA"/>
</dbReference>
<feature type="transmembrane region" description="Helical" evidence="8">
    <location>
        <begin position="714"/>
        <end position="735"/>
    </location>
</feature>
<gene>
    <name evidence="10" type="ORF">HMPREF3196_01539</name>
</gene>
<keyword evidence="6" id="KW-0175">Coiled coil</keyword>
<dbReference type="PANTHER" id="PTHR30287:SF1">
    <property type="entry name" value="INNER MEMBRANE PROTEIN"/>
    <property type="match status" value="1"/>
</dbReference>
<evidence type="ECO:0000256" key="5">
    <source>
        <dbReference type="ARBA" id="ARBA00023136"/>
    </source>
</evidence>
<evidence type="ECO:0000313" key="10">
    <source>
        <dbReference type="EMBL" id="KWZ80688.1"/>
    </source>
</evidence>
<dbReference type="AlphaFoldDB" id="A0A133KMI8"/>
<name>A0A133KMI8_BIFBI</name>
<dbReference type="InterPro" id="IPR003838">
    <property type="entry name" value="ABC3_permease_C"/>
</dbReference>
<keyword evidence="5 8" id="KW-0472">Membrane</keyword>
<feature type="transmembrane region" description="Helical" evidence="8">
    <location>
        <begin position="1011"/>
        <end position="1034"/>
    </location>
</feature>
<keyword evidence="2" id="KW-1003">Cell membrane</keyword>
<feature type="transmembrane region" description="Helical" evidence="8">
    <location>
        <begin position="77"/>
        <end position="97"/>
    </location>
</feature>
<feature type="region of interest" description="Disordered" evidence="7">
    <location>
        <begin position="1"/>
        <end position="27"/>
    </location>
</feature>
<feature type="transmembrane region" description="Helical" evidence="8">
    <location>
        <begin position="1067"/>
        <end position="1086"/>
    </location>
</feature>
<comment type="caution">
    <text evidence="10">The sequence shown here is derived from an EMBL/GenBank/DDBJ whole genome shotgun (WGS) entry which is preliminary data.</text>
</comment>
<feature type="transmembrane region" description="Helical" evidence="8">
    <location>
        <begin position="784"/>
        <end position="804"/>
    </location>
</feature>
<dbReference type="PATRIC" id="fig|1681.53.peg.1514"/>
<protein>
    <submittedName>
        <fullName evidence="10">Efflux ABC transporter, permease protein</fullName>
    </submittedName>
</protein>
<accession>A0A133KMI8</accession>
<evidence type="ECO:0000313" key="11">
    <source>
        <dbReference type="Proteomes" id="UP000070092"/>
    </source>
</evidence>
<feature type="compositionally biased region" description="Low complexity" evidence="7">
    <location>
        <begin position="211"/>
        <end position="230"/>
    </location>
</feature>
<dbReference type="InterPro" id="IPR038766">
    <property type="entry name" value="Membrane_comp_ABC_pdt"/>
</dbReference>
<feature type="region of interest" description="Disordered" evidence="7">
    <location>
        <begin position="207"/>
        <end position="249"/>
    </location>
</feature>
<feature type="coiled-coil region" evidence="6">
    <location>
        <begin position="485"/>
        <end position="571"/>
    </location>
</feature>
<dbReference type="PANTHER" id="PTHR30287">
    <property type="entry name" value="MEMBRANE COMPONENT OF PREDICTED ABC SUPERFAMILY METABOLITE UPTAKE TRANSPORTER"/>
    <property type="match status" value="1"/>
</dbReference>
<reference evidence="10 11" key="1">
    <citation type="submission" date="2016-01" db="EMBL/GenBank/DDBJ databases">
        <authorList>
            <person name="Oliw E.H."/>
        </authorList>
    </citation>
    <scope>NUCLEOTIDE SEQUENCE [LARGE SCALE GENOMIC DNA]</scope>
    <source>
        <strain evidence="10 11">MJR8628B</strain>
    </source>
</reference>
<feature type="transmembrane region" description="Helical" evidence="8">
    <location>
        <begin position="615"/>
        <end position="635"/>
    </location>
</feature>
<dbReference type="Pfam" id="PF02687">
    <property type="entry name" value="FtsX"/>
    <property type="match status" value="2"/>
</dbReference>
<evidence type="ECO:0000259" key="9">
    <source>
        <dbReference type="Pfam" id="PF02687"/>
    </source>
</evidence>
<feature type="transmembrane region" description="Helical" evidence="8">
    <location>
        <begin position="663"/>
        <end position="694"/>
    </location>
</feature>
<sequence length="1144" mass="122278">MVGAVMGRHAHRNKGRKADGDSAGWSPASDVPTEVIPGIYDLAADTDTGGRPSRGRSLSGAFVKDTMRSWLHGWKRFLSIAVISLLGVAVMTGIYAGCRDTFRAANRFYDAQRLHDIQVLSTYGLTDDDVAALKQVRGVDVVQPERSQSVEADVKGTDKTVTINEIGVNGLDQPYLQDGRIPSKAGEVAVTKKFLADSGMAVGDSLTVTPVDTGTATSTVSDTDSADSGANGTEPADEQADASQSAPSFPTELTITGTVIDPKDLSNPDGYSGAKAFRNSLASDYTFFAPSDGVTGDIYTAISLTVSGSTDEDAFGDDYDTLVRDVADRIEATVQTKRQNERRQTLVDAAQKKLDQAKTDAYRQLDDAQMQITEQTEELKTRREQAKTTKQSLEDQLTQLEDQSEQLQDGKDQVNVGLLQARQGQSQLQQGIATAQTMNDLAAQGARAAEQAADAADQAVAGAQGLPETVLEPLRKAAKAAHDLATQARSKADESAARLTQLQSQLSQVNATIAQLEAQSATLQRQTEQLRGGRQQIRDGLKQIAAGEEQMDTGERQLKDAQDRLDAKRKDADSQFAKQQQRVDDIAAARWYVQTRSSIGGFSSLKSDISSIESIGYAFPVVFLIVAVLMSLTAMTRMVEEERGLIGTYTGLGYGNAAIAMRYVLFAALACLIGGGLGLMVGFLGIPSFLLLVIEGLYTVPGIQLEYDWLYGSTGIALFVVGVVVATVVACAGALRQSPAQLMQPKAPKAGARILLERIRPLWRRLSFLNKVTARNIFRFKSRLLMTVGGVAGCTALIVCGFAINDTVATLGPKQYEDIYHYDLLVVSGDDSVDAMRARLDKDGRVERSLDLRLDSGEMDAGDAGETIQLMIVPDDSAGALGDMITLRSASGGHGKLQLGGDGIIVAQSAANSLGVKAGDTVTLRDGSMRHGEVKVSAVTRNLIGSNAYVSESLYKKTFGVSTAVTHNAVIATLDGTADQNIAYADRLARDPSVVSATSTDDLERSFSFDLMSAVVALIIALAGGLALVVLFTLANTNVSERVREMATLKVLGFYDREVHRYVNKEMLILAGMGIVVGLPLGRAVGGLLTAALNMPALYFEVSVHWYSYVIAAAATMAFALLVQLLTNPVLDRIDPVSSLKSVE</sequence>
<evidence type="ECO:0000256" key="8">
    <source>
        <dbReference type="SAM" id="Phobius"/>
    </source>
</evidence>
<feature type="coiled-coil region" evidence="6">
    <location>
        <begin position="340"/>
        <end position="413"/>
    </location>
</feature>
<proteinExistence type="predicted"/>